<dbReference type="InterPro" id="IPR036322">
    <property type="entry name" value="WD40_repeat_dom_sf"/>
</dbReference>
<evidence type="ECO:0000313" key="8">
    <source>
        <dbReference type="EMBL" id="SPO02425.1"/>
    </source>
</evidence>
<organism evidence="8 9">
    <name type="scientific">Cephalotrichum gorgonifer</name>
    <dbReference type="NCBI Taxonomy" id="2041049"/>
    <lineage>
        <taxon>Eukaryota</taxon>
        <taxon>Fungi</taxon>
        <taxon>Dikarya</taxon>
        <taxon>Ascomycota</taxon>
        <taxon>Pezizomycotina</taxon>
        <taxon>Sordariomycetes</taxon>
        <taxon>Hypocreomycetidae</taxon>
        <taxon>Microascales</taxon>
        <taxon>Microascaceae</taxon>
        <taxon>Cephalotrichum</taxon>
    </lineage>
</organism>
<keyword evidence="1 6" id="KW-0853">WD repeat</keyword>
<feature type="compositionally biased region" description="Low complexity" evidence="7">
    <location>
        <begin position="484"/>
        <end position="500"/>
    </location>
</feature>
<feature type="compositionally biased region" description="Basic residues" evidence="7">
    <location>
        <begin position="470"/>
        <end position="483"/>
    </location>
</feature>
<keyword evidence="4" id="KW-0863">Zinc-finger</keyword>
<sequence>MNRDYRIVRKLLGRGAPDSTTDSPPGAGSADVTSAPSIPPTYRSSVSQNAVYPASVPILCLDASPDKRVAILGGRHILKTINVDGLSIIEGVDVRAAISAQPVVAKGVASSLADQLSIKDVKWHGDSTIFTACSNGKIFSYDIARLGAGLEFVQTREDSRQVNTLDINPHRGSYLLSGSQDGLVRCFDIRAPQPSWTGGLTFRAVQAFKCNADGVRHVKWSPTDGMCFACGTESGVIMKWDIRKANSPLLRLAAHDKSCSSISWHPDGDHLMSAGWDSKCHVWNLSKSDKRQKPKATISTPAPVSTIAWRPGLWSATAQGNRVAQVAVSYDDSSQKRYGINAVHVWDLSRPTMPFKEIERFDSPPSSLLWKDQDLLWTAGGDGLFTQCDVAYAPRVVDRQSLSSFALSPRGDVIMFLDERPEALRPRPPPPVQKPSSVKRPIFGSSPTAPMLSISRSDSEEDVVGSFVGPRRRVNRSRQRRSSRSLPPNSNPSASSTPPSATIALKQPDLTLDQSLKVTGMFKTQQSMAFGHIPAATQVGNYHYLSASYLEILERELPSREPEGKPLVDRVGIVMEQFARTAESARLFRLAQSWRILAYVVKLLLVRRGQYHLEKRLGISPEKTKNVPAKLQGIDSSSLHVDLPGENTPRMASGSRSLAPEHRNRSVRSLLAEEIESTSNLATPVARPVENLVGSDHDFVPGKRLTPVLEPESFTLGPAAHPGLINSPRKRLDSEPISVESNGSGQTEESITDGYDFYDVGALARAIDVPVSRTQEVPPPPLSYGPQTPNSRPPGMRRDSEDSYGQMFSESGSTSTRMSVARGSLMGTSGLRTNRLTDIMEKRDEARGARSETTESEYESRIRGKEFEEPSPEKTHKNGVIRQPESPDEMFLISQTTMGTDPYSQESIPSQQDYHGANGNDSRRHHLSESEQHRQLMKPVRTEPAPLSREQSQVVTETDYLPWANDPPYPHPLASAREVTPLASGPTSPLDPYTTISRTLEYETRSSALHASAMILLLKPLVPDSVIDPFHAMSILRQHHARLMGMALFVEAAHLRNLCVKGWPEGLPTWGESYPSIFGPAQQNIKVSFFCASCRKSRDVDPRDKRAVWTCERCGARAAPCAVCGHRELEAEAEGELCGWWYCPACAHGGHASCLEAWHGEAEGCCPVDGCGHACLPGRCRAENGASRSEEVARHVVVERLEKRGSPAGTPVRGDRIQVAQSSAADSAREALGSGVPPARAGPGMGSPAGRGRERRKSVKFVGSGS</sequence>
<dbReference type="SMART" id="SM00320">
    <property type="entry name" value="WD40"/>
    <property type="match status" value="5"/>
</dbReference>
<dbReference type="PROSITE" id="PS00678">
    <property type="entry name" value="WD_REPEATS_1"/>
    <property type="match status" value="1"/>
</dbReference>
<keyword evidence="9" id="KW-1185">Reference proteome</keyword>
<evidence type="ECO:0000256" key="7">
    <source>
        <dbReference type="SAM" id="MobiDB-lite"/>
    </source>
</evidence>
<dbReference type="Pfam" id="PF00400">
    <property type="entry name" value="WD40"/>
    <property type="match status" value="2"/>
</dbReference>
<evidence type="ECO:0000256" key="6">
    <source>
        <dbReference type="PROSITE-ProRule" id="PRU00221"/>
    </source>
</evidence>
<accession>A0AAE8N056</accession>
<evidence type="ECO:0000256" key="2">
    <source>
        <dbReference type="ARBA" id="ARBA00022723"/>
    </source>
</evidence>
<protein>
    <submittedName>
        <fullName evidence="8">Uncharacterized protein</fullName>
    </submittedName>
</protein>
<name>A0AAE8N056_9PEZI</name>
<feature type="compositionally biased region" description="Polar residues" evidence="7">
    <location>
        <begin position="739"/>
        <end position="749"/>
    </location>
</feature>
<feature type="region of interest" description="Disordered" evidence="7">
    <location>
        <begin position="1219"/>
        <end position="1266"/>
    </location>
</feature>
<dbReference type="GO" id="GO:0008270">
    <property type="term" value="F:zinc ion binding"/>
    <property type="evidence" value="ECO:0007669"/>
    <property type="project" value="UniProtKB-KW"/>
</dbReference>
<dbReference type="Proteomes" id="UP001187682">
    <property type="component" value="Unassembled WGS sequence"/>
</dbReference>
<feature type="compositionally biased region" description="Polar residues" evidence="7">
    <location>
        <begin position="899"/>
        <end position="913"/>
    </location>
</feature>
<feature type="region of interest" description="Disordered" evidence="7">
    <location>
        <begin position="637"/>
        <end position="663"/>
    </location>
</feature>
<evidence type="ECO:0000256" key="3">
    <source>
        <dbReference type="ARBA" id="ARBA00022737"/>
    </source>
</evidence>
<dbReference type="InterPro" id="IPR019775">
    <property type="entry name" value="WD40_repeat_CS"/>
</dbReference>
<dbReference type="GO" id="GO:1904263">
    <property type="term" value="P:positive regulation of TORC1 signaling"/>
    <property type="evidence" value="ECO:0007669"/>
    <property type="project" value="TreeGrafter"/>
</dbReference>
<feature type="region of interest" description="Disordered" evidence="7">
    <location>
        <begin position="717"/>
        <end position="751"/>
    </location>
</feature>
<dbReference type="GO" id="GO:0005774">
    <property type="term" value="C:vacuolar membrane"/>
    <property type="evidence" value="ECO:0007669"/>
    <property type="project" value="TreeGrafter"/>
</dbReference>
<dbReference type="PROSITE" id="PS50294">
    <property type="entry name" value="WD_REPEATS_REGION"/>
    <property type="match status" value="1"/>
</dbReference>
<evidence type="ECO:0000256" key="5">
    <source>
        <dbReference type="ARBA" id="ARBA00022833"/>
    </source>
</evidence>
<dbReference type="Gene3D" id="2.130.10.10">
    <property type="entry name" value="YVTN repeat-like/Quinoprotein amine dehydrogenase"/>
    <property type="match status" value="2"/>
</dbReference>
<feature type="region of interest" description="Disordered" evidence="7">
    <location>
        <begin position="421"/>
        <end position="502"/>
    </location>
</feature>
<gene>
    <name evidence="8" type="ORF">DNG_05098</name>
</gene>
<evidence type="ECO:0000256" key="1">
    <source>
        <dbReference type="ARBA" id="ARBA00022574"/>
    </source>
</evidence>
<dbReference type="GO" id="GO:0061700">
    <property type="term" value="C:GATOR2 complex"/>
    <property type="evidence" value="ECO:0007669"/>
    <property type="project" value="TreeGrafter"/>
</dbReference>
<comment type="caution">
    <text evidence="8">The sequence shown here is derived from an EMBL/GenBank/DDBJ whole genome shotgun (WGS) entry which is preliminary data.</text>
</comment>
<keyword evidence="3" id="KW-0677">Repeat</keyword>
<dbReference type="SUPFAM" id="SSF50978">
    <property type="entry name" value="WD40 repeat-like"/>
    <property type="match status" value="1"/>
</dbReference>
<feature type="repeat" description="WD" evidence="6">
    <location>
        <begin position="252"/>
        <end position="293"/>
    </location>
</feature>
<dbReference type="GO" id="GO:0005829">
    <property type="term" value="C:cytosol"/>
    <property type="evidence" value="ECO:0007669"/>
    <property type="project" value="TreeGrafter"/>
</dbReference>
<feature type="compositionally biased region" description="Polar residues" evidence="7">
    <location>
        <begin position="806"/>
        <end position="818"/>
    </location>
</feature>
<dbReference type="GO" id="GO:0016239">
    <property type="term" value="P:positive regulation of macroautophagy"/>
    <property type="evidence" value="ECO:0007669"/>
    <property type="project" value="TreeGrafter"/>
</dbReference>
<dbReference type="PANTHER" id="PTHR46200:SF1">
    <property type="entry name" value="GATOR COMPLEX PROTEIN WDR24"/>
    <property type="match status" value="1"/>
</dbReference>
<feature type="compositionally biased region" description="Basic and acidic residues" evidence="7">
    <location>
        <begin position="841"/>
        <end position="876"/>
    </location>
</feature>
<keyword evidence="5" id="KW-0862">Zinc</keyword>
<dbReference type="EMBL" id="ONZQ02000006">
    <property type="protein sequence ID" value="SPO02425.1"/>
    <property type="molecule type" value="Genomic_DNA"/>
</dbReference>
<dbReference type="AlphaFoldDB" id="A0AAE8N056"/>
<feature type="region of interest" description="Disordered" evidence="7">
    <location>
        <begin position="771"/>
        <end position="819"/>
    </location>
</feature>
<evidence type="ECO:0000313" key="9">
    <source>
        <dbReference type="Proteomes" id="UP001187682"/>
    </source>
</evidence>
<dbReference type="InterPro" id="IPR015943">
    <property type="entry name" value="WD40/YVTN_repeat-like_dom_sf"/>
</dbReference>
<dbReference type="PANTHER" id="PTHR46200">
    <property type="entry name" value="GATOR COMPLEX PROTEIN WDR24"/>
    <property type="match status" value="1"/>
</dbReference>
<reference evidence="8" key="1">
    <citation type="submission" date="2018-03" db="EMBL/GenBank/DDBJ databases">
        <authorList>
            <person name="Guldener U."/>
        </authorList>
    </citation>
    <scope>NUCLEOTIDE SEQUENCE</scope>
</reference>
<dbReference type="InterPro" id="IPR001680">
    <property type="entry name" value="WD40_rpt"/>
</dbReference>
<feature type="region of interest" description="Disordered" evidence="7">
    <location>
        <begin position="899"/>
        <end position="956"/>
    </location>
</feature>
<dbReference type="InterPro" id="IPR037590">
    <property type="entry name" value="WDR24"/>
</dbReference>
<dbReference type="PROSITE" id="PS50082">
    <property type="entry name" value="WD_REPEATS_2"/>
    <property type="match status" value="1"/>
</dbReference>
<feature type="region of interest" description="Disordered" evidence="7">
    <location>
        <begin position="841"/>
        <end position="886"/>
    </location>
</feature>
<proteinExistence type="predicted"/>
<keyword evidence="2" id="KW-0479">Metal-binding</keyword>
<feature type="region of interest" description="Disordered" evidence="7">
    <location>
        <begin position="12"/>
        <end position="41"/>
    </location>
</feature>
<evidence type="ECO:0000256" key="4">
    <source>
        <dbReference type="ARBA" id="ARBA00022771"/>
    </source>
</evidence>
<feature type="compositionally biased region" description="Polar residues" evidence="7">
    <location>
        <begin position="31"/>
        <end position="41"/>
    </location>
</feature>